<proteinExistence type="predicted"/>
<comment type="caution">
    <text evidence="2">The sequence shown here is derived from an EMBL/GenBank/DDBJ whole genome shotgun (WGS) entry which is preliminary data.</text>
</comment>
<dbReference type="AlphaFoldDB" id="A0AAN6WR81"/>
<feature type="compositionally biased region" description="Basic and acidic residues" evidence="1">
    <location>
        <begin position="199"/>
        <end position="211"/>
    </location>
</feature>
<name>A0AAN6WR81_9PEZI</name>
<evidence type="ECO:0000313" key="3">
    <source>
        <dbReference type="Proteomes" id="UP001302126"/>
    </source>
</evidence>
<feature type="compositionally biased region" description="Low complexity" evidence="1">
    <location>
        <begin position="440"/>
        <end position="454"/>
    </location>
</feature>
<feature type="compositionally biased region" description="Basic and acidic residues" evidence="1">
    <location>
        <begin position="133"/>
        <end position="143"/>
    </location>
</feature>
<evidence type="ECO:0000313" key="2">
    <source>
        <dbReference type="EMBL" id="KAK4186679.1"/>
    </source>
</evidence>
<keyword evidence="3" id="KW-1185">Reference proteome</keyword>
<feature type="region of interest" description="Disordered" evidence="1">
    <location>
        <begin position="433"/>
        <end position="471"/>
    </location>
</feature>
<feature type="compositionally biased region" description="Basic residues" evidence="1">
    <location>
        <begin position="357"/>
        <end position="368"/>
    </location>
</feature>
<feature type="compositionally biased region" description="Low complexity" evidence="1">
    <location>
        <begin position="108"/>
        <end position="117"/>
    </location>
</feature>
<dbReference type="Proteomes" id="UP001302126">
    <property type="component" value="Unassembled WGS sequence"/>
</dbReference>
<protein>
    <submittedName>
        <fullName evidence="2">Uncharacterized protein</fullName>
    </submittedName>
</protein>
<feature type="compositionally biased region" description="Polar residues" evidence="1">
    <location>
        <begin position="250"/>
        <end position="260"/>
    </location>
</feature>
<feature type="compositionally biased region" description="Basic and acidic residues" evidence="1">
    <location>
        <begin position="163"/>
        <end position="175"/>
    </location>
</feature>
<reference evidence="2" key="1">
    <citation type="journal article" date="2023" name="Mol. Phylogenet. Evol.">
        <title>Genome-scale phylogeny and comparative genomics of the fungal order Sordariales.</title>
        <authorList>
            <person name="Hensen N."/>
            <person name="Bonometti L."/>
            <person name="Westerberg I."/>
            <person name="Brannstrom I.O."/>
            <person name="Guillou S."/>
            <person name="Cros-Aarteil S."/>
            <person name="Calhoun S."/>
            <person name="Haridas S."/>
            <person name="Kuo A."/>
            <person name="Mondo S."/>
            <person name="Pangilinan J."/>
            <person name="Riley R."/>
            <person name="LaButti K."/>
            <person name="Andreopoulos B."/>
            <person name="Lipzen A."/>
            <person name="Chen C."/>
            <person name="Yan M."/>
            <person name="Daum C."/>
            <person name="Ng V."/>
            <person name="Clum A."/>
            <person name="Steindorff A."/>
            <person name="Ohm R.A."/>
            <person name="Martin F."/>
            <person name="Silar P."/>
            <person name="Natvig D.O."/>
            <person name="Lalanne C."/>
            <person name="Gautier V."/>
            <person name="Ament-Velasquez S.L."/>
            <person name="Kruys A."/>
            <person name="Hutchinson M.I."/>
            <person name="Powell A.J."/>
            <person name="Barry K."/>
            <person name="Miller A.N."/>
            <person name="Grigoriev I.V."/>
            <person name="Debuchy R."/>
            <person name="Gladieux P."/>
            <person name="Hiltunen Thoren M."/>
            <person name="Johannesson H."/>
        </authorList>
    </citation>
    <scope>NUCLEOTIDE SEQUENCE</scope>
    <source>
        <strain evidence="2">PSN309</strain>
    </source>
</reference>
<feature type="compositionally biased region" description="Basic and acidic residues" evidence="1">
    <location>
        <begin position="309"/>
        <end position="342"/>
    </location>
</feature>
<evidence type="ECO:0000256" key="1">
    <source>
        <dbReference type="SAM" id="MobiDB-lite"/>
    </source>
</evidence>
<dbReference type="EMBL" id="MU864417">
    <property type="protein sequence ID" value="KAK4186679.1"/>
    <property type="molecule type" value="Genomic_DNA"/>
</dbReference>
<feature type="region of interest" description="Disordered" evidence="1">
    <location>
        <begin position="1"/>
        <end position="399"/>
    </location>
</feature>
<sequence length="471" mass="51426">MPATSPVFVENYSDDTSTIPTAPSTWDTRSIDNNAASSTPWSEHRRSRAPSPPWNHKKTSWDHARDDGENYTWDDRGGGGQGGCWSEHESDAVVPSPSPNMPGSFPVDLDSGRSGSGSDDKNDFWGPEGEKDEDTKDHDHNNRGWDCAPDDNNTKGNTTSRGGGEEDTKKQDQGDWRCAVNPHPVQVPSAKDGLSWGEGDAKPDQDNKSWGEEGDDLQAAGWAPVPDPVDNKNTTSWSHVPDKETLPPGKSNNNNSSQSRACCEHCKPPPERSSPPETPRRASSLVPSPEKIVSWGQEEEPESAAVDSSLKRKDKGKEKEANPRYHVGQAREQRHDTTNHDSNDEDMNEATHVPQTKPKRKHTRRKPKPEKFGLNRNQPPPLAISTRNTSSSSPPSPATRGALAYLKAFYDEMIFQLAWSSAFANLDEEAFGTTNKNSNAETSTGIGASSSSGAAEHKGKDKEKTGGDKDK</sequence>
<feature type="compositionally biased region" description="Basic and acidic residues" evidence="1">
    <location>
        <begin position="59"/>
        <end position="77"/>
    </location>
</feature>
<reference evidence="2" key="2">
    <citation type="submission" date="2023-05" db="EMBL/GenBank/DDBJ databases">
        <authorList>
            <consortium name="Lawrence Berkeley National Laboratory"/>
            <person name="Steindorff A."/>
            <person name="Hensen N."/>
            <person name="Bonometti L."/>
            <person name="Westerberg I."/>
            <person name="Brannstrom I.O."/>
            <person name="Guillou S."/>
            <person name="Cros-Aarteil S."/>
            <person name="Calhoun S."/>
            <person name="Haridas S."/>
            <person name="Kuo A."/>
            <person name="Mondo S."/>
            <person name="Pangilinan J."/>
            <person name="Riley R."/>
            <person name="Labutti K."/>
            <person name="Andreopoulos B."/>
            <person name="Lipzen A."/>
            <person name="Chen C."/>
            <person name="Yanf M."/>
            <person name="Daum C."/>
            <person name="Ng V."/>
            <person name="Clum A."/>
            <person name="Ohm R."/>
            <person name="Martin F."/>
            <person name="Silar P."/>
            <person name="Natvig D."/>
            <person name="Lalanne C."/>
            <person name="Gautier V."/>
            <person name="Ament-Velasquez S.L."/>
            <person name="Kruys A."/>
            <person name="Hutchinson M.I."/>
            <person name="Powell A.J."/>
            <person name="Barry K."/>
            <person name="Miller A.N."/>
            <person name="Grigoriev I.V."/>
            <person name="Debuchy R."/>
            <person name="Gladieux P."/>
            <person name="Thoren M.H."/>
            <person name="Johannesson H."/>
        </authorList>
    </citation>
    <scope>NUCLEOTIDE SEQUENCE</scope>
    <source>
        <strain evidence="2">PSN309</strain>
    </source>
</reference>
<feature type="compositionally biased region" description="Polar residues" evidence="1">
    <location>
        <begin position="14"/>
        <end position="41"/>
    </location>
</feature>
<accession>A0AAN6WR81</accession>
<gene>
    <name evidence="2" type="ORF">QBC35DRAFT_453011</name>
</gene>
<feature type="compositionally biased region" description="Basic and acidic residues" evidence="1">
    <location>
        <begin position="455"/>
        <end position="471"/>
    </location>
</feature>
<organism evidence="2 3">
    <name type="scientific">Podospora australis</name>
    <dbReference type="NCBI Taxonomy" id="1536484"/>
    <lineage>
        <taxon>Eukaryota</taxon>
        <taxon>Fungi</taxon>
        <taxon>Dikarya</taxon>
        <taxon>Ascomycota</taxon>
        <taxon>Pezizomycotina</taxon>
        <taxon>Sordariomycetes</taxon>
        <taxon>Sordariomycetidae</taxon>
        <taxon>Sordariales</taxon>
        <taxon>Podosporaceae</taxon>
        <taxon>Podospora</taxon>
    </lineage>
</organism>